<keyword evidence="2" id="KW-1185">Reference proteome</keyword>
<dbReference type="KEGG" id="fln:FLA_0270"/>
<evidence type="ECO:0008006" key="3">
    <source>
        <dbReference type="Google" id="ProtNLM"/>
    </source>
</evidence>
<name>A0A173M9Q8_9BACT</name>
<dbReference type="OrthoDB" id="846260at2"/>
<protein>
    <recommendedName>
        <fullName evidence="3">Glycosyltransferase family 1 protein</fullName>
    </recommendedName>
</protein>
<accession>A0A173M9Q8</accession>
<sequence length="335" mass="39088">MRILYITNPHEDYLADAVFHGFRTLFGSDCVDFPRCDVMYKNCPDYVKKNVRGNGFSLYSGLLDDIEVDRFNIPEKVRNNYFDLIVFSNIQRQFGLFYQFRPYLHKKNTVILDGDDTIHPFPARGFWWRRPYYWMIPKAHKQFLYFKREWTPDTRFSLLAQKLPAFIKKRVPQSANLRRVSFGFPEEKIVTTLPAKQKDFPVHVVDSELSARLPNTHTSYAFESEKEYYNDLQQSRFGITTKRGGWDCLRHYEIAANGAVMCFKQLQAKPANCAPHGLTGSNTIHYSHADDLLGKVAALSEQEYTQLQLNSLEWIKTKTTVKIAEGILEEIKKIK</sequence>
<dbReference type="AlphaFoldDB" id="A0A173M9Q8"/>
<evidence type="ECO:0000313" key="2">
    <source>
        <dbReference type="Proteomes" id="UP000186917"/>
    </source>
</evidence>
<dbReference type="RefSeq" id="WP_076381609.1">
    <property type="nucleotide sequence ID" value="NZ_AP017422.1"/>
</dbReference>
<dbReference type="STRING" id="477680.SAMN05421788_11015"/>
<proteinExistence type="predicted"/>
<evidence type="ECO:0000313" key="1">
    <source>
        <dbReference type="EMBL" id="SIT30896.1"/>
    </source>
</evidence>
<gene>
    <name evidence="1" type="ORF">SAMN05421788_11015</name>
</gene>
<reference evidence="2" key="1">
    <citation type="submission" date="2017-01" db="EMBL/GenBank/DDBJ databases">
        <authorList>
            <person name="Varghese N."/>
            <person name="Submissions S."/>
        </authorList>
    </citation>
    <scope>NUCLEOTIDE SEQUENCE [LARGE SCALE GENOMIC DNA]</scope>
    <source>
        <strain evidence="2">DSM 21054</strain>
    </source>
</reference>
<dbReference type="EMBL" id="FTOR01000010">
    <property type="protein sequence ID" value="SIT30896.1"/>
    <property type="molecule type" value="Genomic_DNA"/>
</dbReference>
<organism evidence="1 2">
    <name type="scientific">Filimonas lacunae</name>
    <dbReference type="NCBI Taxonomy" id="477680"/>
    <lineage>
        <taxon>Bacteria</taxon>
        <taxon>Pseudomonadati</taxon>
        <taxon>Bacteroidota</taxon>
        <taxon>Chitinophagia</taxon>
        <taxon>Chitinophagales</taxon>
        <taxon>Chitinophagaceae</taxon>
        <taxon>Filimonas</taxon>
    </lineage>
</organism>
<dbReference type="Proteomes" id="UP000186917">
    <property type="component" value="Unassembled WGS sequence"/>
</dbReference>